<dbReference type="InterPro" id="IPR035371">
    <property type="entry name" value="Nrap_D6"/>
</dbReference>
<dbReference type="InterPro" id="IPR035368">
    <property type="entry name" value="Nrap_D3"/>
</dbReference>
<evidence type="ECO:0000256" key="9">
    <source>
        <dbReference type="ARBA" id="ARBA00035020"/>
    </source>
</evidence>
<reference evidence="18" key="1">
    <citation type="submission" date="2022-01" db="EMBL/GenBank/DDBJ databases">
        <authorList>
            <person name="King R."/>
        </authorList>
    </citation>
    <scope>NUCLEOTIDE SEQUENCE</scope>
</reference>
<keyword evidence="5" id="KW-0158">Chromosome</keyword>
<dbReference type="Pfam" id="PF17404">
    <property type="entry name" value="Nrap_D3"/>
    <property type="match status" value="1"/>
</dbReference>
<accession>A0A9P0D2V2</accession>
<dbReference type="Pfam" id="PF17405">
    <property type="entry name" value="Nrap_D4"/>
    <property type="match status" value="1"/>
</dbReference>
<dbReference type="Proteomes" id="UP001153636">
    <property type="component" value="Chromosome 4"/>
</dbReference>
<dbReference type="Gene3D" id="3.30.70.3030">
    <property type="match status" value="1"/>
</dbReference>
<evidence type="ECO:0000259" key="12">
    <source>
        <dbReference type="Pfam" id="PF03813"/>
    </source>
</evidence>
<dbReference type="GO" id="GO:0003723">
    <property type="term" value="F:RNA binding"/>
    <property type="evidence" value="ECO:0007669"/>
    <property type="project" value="UniProtKB-KW"/>
</dbReference>
<evidence type="ECO:0000259" key="13">
    <source>
        <dbReference type="Pfam" id="PF17403"/>
    </source>
</evidence>
<evidence type="ECO:0000259" key="16">
    <source>
        <dbReference type="Pfam" id="PF17406"/>
    </source>
</evidence>
<evidence type="ECO:0000256" key="8">
    <source>
        <dbReference type="ARBA" id="ARBA00035000"/>
    </source>
</evidence>
<evidence type="ECO:0000256" key="5">
    <source>
        <dbReference type="ARBA" id="ARBA00022454"/>
    </source>
</evidence>
<evidence type="ECO:0000256" key="4">
    <source>
        <dbReference type="ARBA" id="ARBA00016437"/>
    </source>
</evidence>
<dbReference type="InterPro" id="IPR035082">
    <property type="entry name" value="Nrap_D1"/>
</dbReference>
<dbReference type="EMBL" id="OV651816">
    <property type="protein sequence ID" value="CAH1109232.1"/>
    <property type="molecule type" value="Genomic_DNA"/>
</dbReference>
<dbReference type="FunFam" id="1.10.1410.10:FF:000006">
    <property type="entry name" value="Nucleolar protein 6"/>
    <property type="match status" value="1"/>
</dbReference>
<evidence type="ECO:0000259" key="14">
    <source>
        <dbReference type="Pfam" id="PF17404"/>
    </source>
</evidence>
<feature type="domain" description="Nrap protein" evidence="14">
    <location>
        <begin position="462"/>
        <end position="610"/>
    </location>
</feature>
<evidence type="ECO:0000256" key="3">
    <source>
        <dbReference type="ARBA" id="ARBA00006674"/>
    </source>
</evidence>
<evidence type="ECO:0000256" key="2">
    <source>
        <dbReference type="ARBA" id="ARBA00004604"/>
    </source>
</evidence>
<dbReference type="InterPro" id="IPR005554">
    <property type="entry name" value="NOL6/Upt22"/>
</dbReference>
<feature type="domain" description="Nrap protein" evidence="16">
    <location>
        <begin position="834"/>
        <end position="987"/>
    </location>
</feature>
<dbReference type="Pfam" id="PF17403">
    <property type="entry name" value="Nrap_D2"/>
    <property type="match status" value="1"/>
</dbReference>
<evidence type="ECO:0000256" key="7">
    <source>
        <dbReference type="ARBA" id="ARBA00023242"/>
    </source>
</evidence>
<evidence type="ECO:0000313" key="18">
    <source>
        <dbReference type="EMBL" id="CAH1109232.1"/>
    </source>
</evidence>
<evidence type="ECO:0000313" key="19">
    <source>
        <dbReference type="Proteomes" id="UP001153636"/>
    </source>
</evidence>
<protein>
    <recommendedName>
        <fullName evidence="4 10">Nucleolar protein 6</fullName>
    </recommendedName>
</protein>
<evidence type="ECO:0000256" key="10">
    <source>
        <dbReference type="RuleBase" id="RU364032"/>
    </source>
</evidence>
<evidence type="ECO:0000259" key="17">
    <source>
        <dbReference type="Pfam" id="PF17407"/>
    </source>
</evidence>
<dbReference type="OrthoDB" id="10251401at2759"/>
<feature type="domain" description="Nrap protein" evidence="15">
    <location>
        <begin position="631"/>
        <end position="830"/>
    </location>
</feature>
<keyword evidence="19" id="KW-1185">Reference proteome</keyword>
<dbReference type="PANTHER" id="PTHR17972:SF0">
    <property type="entry name" value="NUCLEOLAR PROTEIN 6"/>
    <property type="match status" value="1"/>
</dbReference>
<feature type="region of interest" description="Disordered" evidence="11">
    <location>
        <begin position="1"/>
        <end position="59"/>
    </location>
</feature>
<name>A0A9P0D2V2_9CUCU</name>
<dbReference type="PANTHER" id="PTHR17972">
    <property type="entry name" value="NUCLEOLAR RNA-ASSOCIATED PROTEIN"/>
    <property type="match status" value="1"/>
</dbReference>
<evidence type="ECO:0000259" key="15">
    <source>
        <dbReference type="Pfam" id="PF17405"/>
    </source>
</evidence>
<dbReference type="InterPro" id="IPR035369">
    <property type="entry name" value="Nrap_D4"/>
</dbReference>
<dbReference type="GO" id="GO:0006364">
    <property type="term" value="P:rRNA processing"/>
    <property type="evidence" value="ECO:0007669"/>
    <property type="project" value="TreeGrafter"/>
</dbReference>
<dbReference type="GO" id="GO:0034456">
    <property type="term" value="C:UTP-C complex"/>
    <property type="evidence" value="ECO:0007669"/>
    <property type="project" value="TreeGrafter"/>
</dbReference>
<comment type="function">
    <text evidence="8">Part of the small subunit (SSU) processome, first precursor of the small eukaryotic ribosomal subunit. During the assembly of the SSU processome in the nucleolus, many ribosome biogenesis factors, an RNA chaperone and ribosomal proteins associate with the nascent pre-rRNA and work in concert to generate RNA folding, modifications, rearrangements and cleavage as well as targeted degradation of pre-ribosomal RNA by the RNA exosome.</text>
</comment>
<feature type="domain" description="Nrap protein" evidence="12">
    <location>
        <begin position="181"/>
        <end position="315"/>
    </location>
</feature>
<proteinExistence type="inferred from homology"/>
<dbReference type="AlphaFoldDB" id="A0A9P0D2V2"/>
<dbReference type="GO" id="GO:0006409">
    <property type="term" value="P:tRNA export from nucleus"/>
    <property type="evidence" value="ECO:0007669"/>
    <property type="project" value="TreeGrafter"/>
</dbReference>
<dbReference type="Pfam" id="PF17407">
    <property type="entry name" value="Nrap_D6"/>
    <property type="match status" value="1"/>
</dbReference>
<dbReference type="Pfam" id="PF17406">
    <property type="entry name" value="Nrap_D5"/>
    <property type="match status" value="1"/>
</dbReference>
<evidence type="ECO:0000256" key="11">
    <source>
        <dbReference type="SAM" id="MobiDB-lite"/>
    </source>
</evidence>
<dbReference type="Pfam" id="PF03813">
    <property type="entry name" value="Nrap"/>
    <property type="match status" value="1"/>
</dbReference>
<dbReference type="GO" id="GO:0005694">
    <property type="term" value="C:chromosome"/>
    <property type="evidence" value="ECO:0007669"/>
    <property type="project" value="UniProtKB-SubCell"/>
</dbReference>
<organism evidence="18 19">
    <name type="scientific">Psylliodes chrysocephalus</name>
    <dbReference type="NCBI Taxonomy" id="3402493"/>
    <lineage>
        <taxon>Eukaryota</taxon>
        <taxon>Metazoa</taxon>
        <taxon>Ecdysozoa</taxon>
        <taxon>Arthropoda</taxon>
        <taxon>Hexapoda</taxon>
        <taxon>Insecta</taxon>
        <taxon>Pterygota</taxon>
        <taxon>Neoptera</taxon>
        <taxon>Endopterygota</taxon>
        <taxon>Coleoptera</taxon>
        <taxon>Polyphaga</taxon>
        <taxon>Cucujiformia</taxon>
        <taxon>Chrysomeloidea</taxon>
        <taxon>Chrysomelidae</taxon>
        <taxon>Galerucinae</taxon>
        <taxon>Alticini</taxon>
        <taxon>Psylliodes</taxon>
    </lineage>
</organism>
<evidence type="ECO:0000256" key="6">
    <source>
        <dbReference type="ARBA" id="ARBA00022884"/>
    </source>
</evidence>
<evidence type="ECO:0000256" key="1">
    <source>
        <dbReference type="ARBA" id="ARBA00004286"/>
    </source>
</evidence>
<dbReference type="GO" id="GO:0032040">
    <property type="term" value="C:small-subunit processome"/>
    <property type="evidence" value="ECO:0007669"/>
    <property type="project" value="TreeGrafter"/>
</dbReference>
<feature type="domain" description="Nrap protein" evidence="17">
    <location>
        <begin position="990"/>
        <end position="1117"/>
    </location>
</feature>
<comment type="subcellular location">
    <subcellularLocation>
        <location evidence="1">Chromosome</location>
    </subcellularLocation>
    <subcellularLocation>
        <location evidence="2 10">Nucleus</location>
        <location evidence="2 10">Nucleolus</location>
    </subcellularLocation>
</comment>
<feature type="domain" description="Nrap protein" evidence="13">
    <location>
        <begin position="322"/>
        <end position="458"/>
    </location>
</feature>
<keyword evidence="7 10" id="KW-0539">Nucleus</keyword>
<dbReference type="GO" id="GO:0032545">
    <property type="term" value="C:CURI complex"/>
    <property type="evidence" value="ECO:0007669"/>
    <property type="project" value="TreeGrafter"/>
</dbReference>
<keyword evidence="6 10" id="KW-0694">RNA-binding</keyword>
<dbReference type="InterPro" id="IPR035370">
    <property type="entry name" value="Nrap_D5"/>
</dbReference>
<comment type="similarity">
    <text evidence="3 10">Belongs to the NRAP family.</text>
</comment>
<gene>
    <name evidence="18" type="ORF">PSYICH_LOCUS10110</name>
</gene>
<dbReference type="InterPro" id="IPR035367">
    <property type="entry name" value="Nrap_D2"/>
</dbReference>
<comment type="subunit">
    <text evidence="9">Part of the small subunit (SSU) processome, composed of more than 70 proteins and the RNA chaperone small nucleolar RNA (snoRNA) U3.</text>
</comment>
<dbReference type="Gene3D" id="1.10.1410.10">
    <property type="match status" value="2"/>
</dbReference>
<sequence>MKVDKFEASDFQSDSNDSNSEEDILNKPFSMKLKRKYEDIPTDAPKSKKKNKNDLYKPPTVEELNNLRETENLFNNNLFRLQIDELLNEIKIKAKRSNNLENWIKNFKSCLEKLPPNEAVLSDLLNLKNKKGKLLKNLVNYKILFKTDQDLTLKFVKPEEIQCFGLFENKCLPGPNITLNINLTMPKSCFLIKDYLNNRYFVKKYYYILYIAEYLKKCNLTSNLKISFYENNHLFPIIELIPKDTDKTTVLILVTPSQDTFKPLRFLPQQNNCKIDLFNAELDAEILKNTPTIFYNSLLAHDVTLYSNNTFLNKLLMDQRNIQDGIKLLNVWLKQKELNIGIGSFTENLIIYIIAYLLHKKKINKFMSSYQIVRNFWNFLTTIDLLNEPISIGETTQDILKSFKEHYSVAILDKTGCYNVASYLSSEIYKKVKLESQAALNNLDNNQNNSFYKLFLSKCPFHLQYDVIIDLTKSVPLETSWNITQKEKCLYIGYNNLLTYDFINKTLQNGLGKRILNIVPRIETEDGILKRLLFGINLNPDEAFNFLEKGPALNDFQNAAIFRNFWEELATDRRFKDGSTNVAVYFKTNTIKSKRNIIIRILNFILEGKLKLKHKIHYNEFEDILISKRLVPSYPSGTNEETSLKIILAANELSKKLRELNISLKITGVQGVSDAFAYSEVFPPIPSNFKVNSNTTTIEGENITFKSDEKLDYVPRYIRPIESVLHLEHSSKWPNNLEALRHIKSSFYLEISKLLKSNHKLLTHPCRNFLDVFFEGIVFRYKIFVPKEVGLAKKTETGDGLTSFKESEESLNLDISLNILPKVMGALRGVQSLYPSYGPGTCLIKRWLRVHLIDDDHISDIAINLLNASLYLNDSLIPNTPQISFLRFLKFISELDWNLHLVIVNFNNDLTCEEISKVESEVQNNRISYPNLFILTPYDRSLSIFTRNFPSKEILNRIKQLALESLAFLDEIIVGQNNVGIKELFIPNFDGYNVLIHLRRSYNPKRYEEISFSNVNRIVVEKYKHSDEDKIPIVDFDPVKKYLIYLRKNYGKYAIFFHDSYGGNVIGVLWRPKVFEKSDFKVSNVNAGKIVGEKVIFNTDAVIEDFYILGKDLIKTIEIR</sequence>